<evidence type="ECO:0000313" key="3">
    <source>
        <dbReference type="EMBL" id="KAL3796899.1"/>
    </source>
</evidence>
<evidence type="ECO:0000313" key="4">
    <source>
        <dbReference type="Proteomes" id="UP001516023"/>
    </source>
</evidence>
<dbReference type="SUPFAM" id="SSF56112">
    <property type="entry name" value="Protein kinase-like (PK-like)"/>
    <property type="match status" value="1"/>
</dbReference>
<dbReference type="PANTHER" id="PTHR36796">
    <property type="entry name" value="PROTEIN KINASE SUPERFAMILY PROTEIN"/>
    <property type="match status" value="1"/>
</dbReference>
<protein>
    <recommendedName>
        <fullName evidence="2">Protein kinase domain-containing protein</fullName>
    </recommendedName>
</protein>
<feature type="compositionally biased region" description="Low complexity" evidence="1">
    <location>
        <begin position="210"/>
        <end position="219"/>
    </location>
</feature>
<dbReference type="Gene3D" id="1.10.510.10">
    <property type="entry name" value="Transferase(Phosphotransferase) domain 1"/>
    <property type="match status" value="1"/>
</dbReference>
<dbReference type="EMBL" id="JABMIG020000059">
    <property type="protein sequence ID" value="KAL3796899.1"/>
    <property type="molecule type" value="Genomic_DNA"/>
</dbReference>
<dbReference type="PANTHER" id="PTHR36796:SF1">
    <property type="entry name" value="PROTEIN KINASE SUPERFAMILY PROTEIN"/>
    <property type="match status" value="1"/>
</dbReference>
<evidence type="ECO:0000256" key="1">
    <source>
        <dbReference type="SAM" id="MobiDB-lite"/>
    </source>
</evidence>
<dbReference type="AlphaFoldDB" id="A0ABD3Q949"/>
<sequence>MLPSSSSPSSRSTAAAIAVSAAIASIIGAPQPCHCFSLAPNTPATAWPVGPSFRWKHGGSPAASRGLVRDVSPGCRHRNRQVALFGVGDNDGSGDNDGGIYYDDFDFTDAIGSGGGSSMVTPDSFQPALPDFDESRSDVGASVPLDTADLTGSNLRQFSLGSDLIISDYAGSLGFDRVTDWQYYLQGVDDRGNIDEGDERIPVSPRMDPSKPSRTRSSSGSVVRLFRGEFTGKLAGMMRSRGMDNRVWIKEYSSESSHLAMNEMRGVANLMSSWIEATLSDSAKDAQKSSLLEDMRAGLWIQAAQRRYVDSITNTPTKQDDDNLLNLLAMLSKQKAPFTALLGEMNLNDYYDDPNMDPNEWYKALGVKPPSPGSTWLVFDYHGLATASSYAVPMLIQQSKLPPKRGVFGNIVPPPPLPPFKERARYMVQGILKQMLTAVALAHEAGVVHKSIGRNSFLLSSVGQDKREAVSPYAVVVERLRVVLSDWGFSELLEDSVNDEEFRQRAKSFGIPNAIDCKTNKDVAMEFSKAEDLHALGFVFLALLFTTLAEPATLSAPMPPTDDDSWQRLFSEIFEKDMDEFRDYCTNEEIWANVVDLLDMEEGAGWSVLGALLLARERVVQWYQDPEEQELTSARMLLSSPFFQMRII</sequence>
<keyword evidence="4" id="KW-1185">Reference proteome</keyword>
<dbReference type="InterPro" id="IPR000719">
    <property type="entry name" value="Prot_kinase_dom"/>
</dbReference>
<proteinExistence type="predicted"/>
<evidence type="ECO:0000259" key="2">
    <source>
        <dbReference type="PROSITE" id="PS50011"/>
    </source>
</evidence>
<accession>A0ABD3Q949</accession>
<feature type="domain" description="Protein kinase" evidence="2">
    <location>
        <begin position="219"/>
        <end position="643"/>
    </location>
</feature>
<gene>
    <name evidence="3" type="ORF">HJC23_008852</name>
</gene>
<organism evidence="3 4">
    <name type="scientific">Cyclotella cryptica</name>
    <dbReference type="NCBI Taxonomy" id="29204"/>
    <lineage>
        <taxon>Eukaryota</taxon>
        <taxon>Sar</taxon>
        <taxon>Stramenopiles</taxon>
        <taxon>Ochrophyta</taxon>
        <taxon>Bacillariophyta</taxon>
        <taxon>Coscinodiscophyceae</taxon>
        <taxon>Thalassiosirophycidae</taxon>
        <taxon>Stephanodiscales</taxon>
        <taxon>Stephanodiscaceae</taxon>
        <taxon>Cyclotella</taxon>
    </lineage>
</organism>
<comment type="caution">
    <text evidence="3">The sequence shown here is derived from an EMBL/GenBank/DDBJ whole genome shotgun (WGS) entry which is preliminary data.</text>
</comment>
<name>A0ABD3Q949_9STRA</name>
<dbReference type="Proteomes" id="UP001516023">
    <property type="component" value="Unassembled WGS sequence"/>
</dbReference>
<reference evidence="3 4" key="1">
    <citation type="journal article" date="2020" name="G3 (Bethesda)">
        <title>Improved Reference Genome for Cyclotella cryptica CCMP332, a Model for Cell Wall Morphogenesis, Salinity Adaptation, and Lipid Production in Diatoms (Bacillariophyta).</title>
        <authorList>
            <person name="Roberts W.R."/>
            <person name="Downey K.M."/>
            <person name="Ruck E.C."/>
            <person name="Traller J.C."/>
            <person name="Alverson A.J."/>
        </authorList>
    </citation>
    <scope>NUCLEOTIDE SEQUENCE [LARGE SCALE GENOMIC DNA]</scope>
    <source>
        <strain evidence="3 4">CCMP332</strain>
    </source>
</reference>
<dbReference type="PROSITE" id="PS50011">
    <property type="entry name" value="PROTEIN_KINASE_DOM"/>
    <property type="match status" value="1"/>
</dbReference>
<dbReference type="InterPro" id="IPR011009">
    <property type="entry name" value="Kinase-like_dom_sf"/>
</dbReference>
<feature type="region of interest" description="Disordered" evidence="1">
    <location>
        <begin position="194"/>
        <end position="219"/>
    </location>
</feature>